<evidence type="ECO:0000256" key="3">
    <source>
        <dbReference type="ARBA" id="ARBA00010998"/>
    </source>
</evidence>
<dbReference type="PANTHER" id="PTHR20996:SF1">
    <property type="entry name" value="NUCLEAR ENVELOPE PHOSPHATASE-REGULATORY SUBUNIT 1"/>
    <property type="match status" value="1"/>
</dbReference>
<evidence type="ECO:0000313" key="13">
    <source>
        <dbReference type="EMBL" id="PBC30055.1"/>
    </source>
</evidence>
<dbReference type="OrthoDB" id="5786980at2759"/>
<evidence type="ECO:0000256" key="6">
    <source>
        <dbReference type="ARBA" id="ARBA00022989"/>
    </source>
</evidence>
<comment type="similarity">
    <text evidence="3">Belongs to the CNEP1R1 family.</text>
</comment>
<dbReference type="GO" id="GO:0005737">
    <property type="term" value="C:cytoplasm"/>
    <property type="evidence" value="ECO:0007669"/>
    <property type="project" value="UniProtKB-SubCell"/>
</dbReference>
<keyword evidence="5 12" id="KW-0812">Transmembrane</keyword>
<comment type="subcellular location">
    <subcellularLocation>
        <location evidence="2">Cytoplasm</location>
    </subcellularLocation>
    <subcellularLocation>
        <location evidence="1">Nucleus membrane</location>
        <topology evidence="1">Multi-pass membrane protein</topology>
    </subcellularLocation>
</comment>
<feature type="region of interest" description="Disordered" evidence="11">
    <location>
        <begin position="161"/>
        <end position="196"/>
    </location>
</feature>
<keyword evidence="9" id="KW-0539">Nucleus</keyword>
<dbReference type="PANTHER" id="PTHR20996">
    <property type="entry name" value="NUCLEAR ENVELOPE PHOSPHATASE-REGULATORY SUBUNIT 1"/>
    <property type="match status" value="1"/>
</dbReference>
<feature type="transmembrane region" description="Helical" evidence="12">
    <location>
        <begin position="335"/>
        <end position="354"/>
    </location>
</feature>
<evidence type="ECO:0000256" key="9">
    <source>
        <dbReference type="ARBA" id="ARBA00023242"/>
    </source>
</evidence>
<dbReference type="AlphaFoldDB" id="A0A2A3EE74"/>
<evidence type="ECO:0000256" key="5">
    <source>
        <dbReference type="ARBA" id="ARBA00022692"/>
    </source>
</evidence>
<evidence type="ECO:0000256" key="2">
    <source>
        <dbReference type="ARBA" id="ARBA00004496"/>
    </source>
</evidence>
<feature type="compositionally biased region" description="Basic and acidic residues" evidence="11">
    <location>
        <begin position="241"/>
        <end position="266"/>
    </location>
</feature>
<name>A0A2A3EE74_APICC</name>
<feature type="transmembrane region" description="Helical" evidence="12">
    <location>
        <begin position="374"/>
        <end position="394"/>
    </location>
</feature>
<feature type="region of interest" description="Disordered" evidence="11">
    <location>
        <begin position="220"/>
        <end position="279"/>
    </location>
</feature>
<evidence type="ECO:0000256" key="11">
    <source>
        <dbReference type="SAM" id="MobiDB-lite"/>
    </source>
</evidence>
<keyword evidence="6 12" id="KW-1133">Transmembrane helix</keyword>
<organism evidence="13 14">
    <name type="scientific">Apis cerana cerana</name>
    <name type="common">Oriental honeybee</name>
    <dbReference type="NCBI Taxonomy" id="94128"/>
    <lineage>
        <taxon>Eukaryota</taxon>
        <taxon>Metazoa</taxon>
        <taxon>Ecdysozoa</taxon>
        <taxon>Arthropoda</taxon>
        <taxon>Hexapoda</taxon>
        <taxon>Insecta</taxon>
        <taxon>Pterygota</taxon>
        <taxon>Neoptera</taxon>
        <taxon>Endopterygota</taxon>
        <taxon>Hymenoptera</taxon>
        <taxon>Apocrita</taxon>
        <taxon>Aculeata</taxon>
        <taxon>Apoidea</taxon>
        <taxon>Anthophila</taxon>
        <taxon>Apidae</taxon>
        <taxon>Apis</taxon>
    </lineage>
</organism>
<evidence type="ECO:0000313" key="14">
    <source>
        <dbReference type="Proteomes" id="UP000242457"/>
    </source>
</evidence>
<evidence type="ECO:0000256" key="10">
    <source>
        <dbReference type="ARBA" id="ARBA00030458"/>
    </source>
</evidence>
<evidence type="ECO:0000256" key="1">
    <source>
        <dbReference type="ARBA" id="ARBA00004232"/>
    </source>
</evidence>
<dbReference type="EMBL" id="KZ288268">
    <property type="protein sequence ID" value="PBC30055.1"/>
    <property type="molecule type" value="Genomic_DNA"/>
</dbReference>
<keyword evidence="4" id="KW-0963">Cytoplasm</keyword>
<dbReference type="GO" id="GO:0006629">
    <property type="term" value="P:lipid metabolic process"/>
    <property type="evidence" value="ECO:0007669"/>
    <property type="project" value="UniProtKB-KW"/>
</dbReference>
<feature type="region of interest" description="Disordered" evidence="11">
    <location>
        <begin position="98"/>
        <end position="117"/>
    </location>
</feature>
<dbReference type="Proteomes" id="UP000242457">
    <property type="component" value="Unassembled WGS sequence"/>
</dbReference>
<dbReference type="Pfam" id="PF09771">
    <property type="entry name" value="Tmemb_18A"/>
    <property type="match status" value="1"/>
</dbReference>
<evidence type="ECO:0000256" key="4">
    <source>
        <dbReference type="ARBA" id="ARBA00022490"/>
    </source>
</evidence>
<keyword evidence="8 12" id="KW-0472">Membrane</keyword>
<proteinExistence type="inferred from homology"/>
<keyword evidence="7" id="KW-0443">Lipid metabolism</keyword>
<evidence type="ECO:0000256" key="8">
    <source>
        <dbReference type="ARBA" id="ARBA00023136"/>
    </source>
</evidence>
<accession>A0A2A3EE74</accession>
<keyword evidence="14" id="KW-1185">Reference proteome</keyword>
<evidence type="ECO:0000256" key="7">
    <source>
        <dbReference type="ARBA" id="ARBA00023098"/>
    </source>
</evidence>
<feature type="compositionally biased region" description="Basic and acidic residues" evidence="11">
    <location>
        <begin position="102"/>
        <end position="117"/>
    </location>
</feature>
<dbReference type="STRING" id="94128.A0A2A3EE74"/>
<protein>
    <recommendedName>
        <fullName evidence="10">Transmembrane protein 188</fullName>
    </recommendedName>
</protein>
<sequence>MDVSLLFQHSQYALPVGIVLICAILVFVFGFKKAEQPPFAQLSVGSDVDRKFTNKKRIKIKEKVSTIQKSANGQIVIEKTSPIKKSISTKTEVSKKVVSKPNDTEGKLKERKQEDNKISITKKDKDQVLIKVGKENKIEQVKNKKNLKNLFQEKPIDFDEGDWEQAYSKKDKKNKKKEEESPSKKNKKNTKKIDLINEEVIKQKVSEKVEIKDKIIKETENKELKEKDKKDVILTPISNEEISKEKEQQKEEQSKNEKIEKEEKKSGKSKKGKKISENENIPIMIVSTPKVDNKIQEQRTKKKDDNIEKELDNFEEKNPNVMQTQEKSGPVFDELGVLLGFISVCTAVGAWHWLTDPNTPAVSFTQSLCNHPFFAIASIILVILFMMGVHRRVIAPSIITQRARSVLSNFNMSCDDTGKLILKPTRSRHHEN</sequence>
<dbReference type="GO" id="GO:0071595">
    <property type="term" value="C:Nem1-Spo7 phosphatase complex"/>
    <property type="evidence" value="ECO:0007669"/>
    <property type="project" value="InterPro"/>
</dbReference>
<dbReference type="GO" id="GO:0031965">
    <property type="term" value="C:nuclear membrane"/>
    <property type="evidence" value="ECO:0007669"/>
    <property type="project" value="UniProtKB-SubCell"/>
</dbReference>
<reference evidence="13 14" key="1">
    <citation type="submission" date="2014-07" db="EMBL/GenBank/DDBJ databases">
        <title>Genomic and transcriptomic analysis on Apis cerana provide comprehensive insights into honey bee biology.</title>
        <authorList>
            <person name="Diao Q."/>
            <person name="Sun L."/>
            <person name="Zheng H."/>
            <person name="Zheng H."/>
            <person name="Xu S."/>
            <person name="Wang S."/>
            <person name="Zeng Z."/>
            <person name="Hu F."/>
            <person name="Su S."/>
            <person name="Wu J."/>
        </authorList>
    </citation>
    <scope>NUCLEOTIDE SEQUENCE [LARGE SCALE GENOMIC DNA]</scope>
    <source>
        <tissue evidence="13">Pupae without intestine</tissue>
    </source>
</reference>
<evidence type="ECO:0000256" key="12">
    <source>
        <dbReference type="SAM" id="Phobius"/>
    </source>
</evidence>
<gene>
    <name evidence="13" type="ORF">APICC_09619</name>
</gene>
<feature type="transmembrane region" description="Helical" evidence="12">
    <location>
        <begin position="12"/>
        <end position="31"/>
    </location>
</feature>
<feature type="compositionally biased region" description="Basic and acidic residues" evidence="11">
    <location>
        <begin position="220"/>
        <end position="232"/>
    </location>
</feature>
<dbReference type="InterPro" id="IPR019168">
    <property type="entry name" value="NEP1-R1"/>
</dbReference>